<dbReference type="InterPro" id="IPR036412">
    <property type="entry name" value="HAD-like_sf"/>
</dbReference>
<comment type="similarity">
    <text evidence="4 10">Belongs to the HAD-like hydrolase superfamily. CbbY/CbbZ/Gph/YieH family.</text>
</comment>
<dbReference type="InterPro" id="IPR023214">
    <property type="entry name" value="HAD_sf"/>
</dbReference>
<comment type="cofactor">
    <cofactor evidence="2 10">
        <name>Mg(2+)</name>
        <dbReference type="ChEBI" id="CHEBI:18420"/>
    </cofactor>
</comment>
<dbReference type="HAMAP" id="MF_00495">
    <property type="entry name" value="GPH_hydrolase_bact"/>
    <property type="match status" value="1"/>
</dbReference>
<dbReference type="SFLD" id="SFLDS00003">
    <property type="entry name" value="Haloacid_Dehalogenase"/>
    <property type="match status" value="1"/>
</dbReference>
<comment type="function">
    <text evidence="10">Specifically catalyzes the dephosphorylation of 2-phosphoglycolate. Is involved in the dissimilation of the intracellular 2-phosphoglycolate formed during the DNA repair of 3'-phosphoglycolate ends, a major class of DNA lesions induced by oxidative stress.</text>
</comment>
<comment type="catalytic activity">
    <reaction evidence="1 10">
        <text>2-phosphoglycolate + H2O = glycolate + phosphate</text>
        <dbReference type="Rhea" id="RHEA:14369"/>
        <dbReference type="ChEBI" id="CHEBI:15377"/>
        <dbReference type="ChEBI" id="CHEBI:29805"/>
        <dbReference type="ChEBI" id="CHEBI:43474"/>
        <dbReference type="ChEBI" id="CHEBI:58033"/>
        <dbReference type="EC" id="3.1.3.18"/>
    </reaction>
</comment>
<dbReference type="UniPathway" id="UPA00865">
    <property type="reaction ID" value="UER00834"/>
</dbReference>
<comment type="caution">
    <text evidence="11">The sequence shown here is derived from an EMBL/GenBank/DDBJ whole genome shotgun (WGS) entry which is preliminary data.</text>
</comment>
<dbReference type="PRINTS" id="PR00413">
    <property type="entry name" value="HADHALOGNASE"/>
</dbReference>
<dbReference type="Proteomes" id="UP000000321">
    <property type="component" value="Unassembled WGS sequence"/>
</dbReference>
<dbReference type="PANTHER" id="PTHR43434:SF1">
    <property type="entry name" value="PHOSPHOGLYCOLATE PHOSPHATASE"/>
    <property type="match status" value="1"/>
</dbReference>
<evidence type="ECO:0000256" key="9">
    <source>
        <dbReference type="ARBA" id="ARBA00023277"/>
    </source>
</evidence>
<keyword evidence="12" id="KW-1185">Reference proteome</keyword>
<evidence type="ECO:0000256" key="6">
    <source>
        <dbReference type="ARBA" id="ARBA00022723"/>
    </source>
</evidence>
<dbReference type="Gene3D" id="3.40.50.1000">
    <property type="entry name" value="HAD superfamily/HAD-like"/>
    <property type="match status" value="1"/>
</dbReference>
<dbReference type="NCBIfam" id="TIGR01549">
    <property type="entry name" value="HAD-SF-IA-v1"/>
    <property type="match status" value="1"/>
</dbReference>
<dbReference type="InterPro" id="IPR037512">
    <property type="entry name" value="PGPase_prok"/>
</dbReference>
<feature type="active site" description="Nucleophile" evidence="10">
    <location>
        <position position="33"/>
    </location>
</feature>
<dbReference type="GO" id="GO:0008967">
    <property type="term" value="F:phosphoglycolate phosphatase activity"/>
    <property type="evidence" value="ECO:0007669"/>
    <property type="project" value="UniProtKB-UniRule"/>
</dbReference>
<dbReference type="EMBL" id="AAPJ01000001">
    <property type="protein sequence ID" value="EAS51255.1"/>
    <property type="molecule type" value="Genomic_DNA"/>
</dbReference>
<dbReference type="InterPro" id="IPR006439">
    <property type="entry name" value="HAD-SF_hydro_IA"/>
</dbReference>
<feature type="binding site" evidence="10">
    <location>
        <position position="35"/>
    </location>
    <ligand>
        <name>Mg(2+)</name>
        <dbReference type="ChEBI" id="CHEBI:18420"/>
    </ligand>
</feature>
<dbReference type="GO" id="GO:0046295">
    <property type="term" value="P:glycolate biosynthetic process"/>
    <property type="evidence" value="ECO:0007669"/>
    <property type="project" value="UniProtKB-UniRule"/>
</dbReference>
<organism evidence="11 12">
    <name type="scientific">Aurantimonas manganoxydans (strain ATCC BAA-1229 / DSM 21871 / SI85-9A1)</name>
    <dbReference type="NCBI Taxonomy" id="287752"/>
    <lineage>
        <taxon>Bacteria</taxon>
        <taxon>Pseudomonadati</taxon>
        <taxon>Pseudomonadota</taxon>
        <taxon>Alphaproteobacteria</taxon>
        <taxon>Hyphomicrobiales</taxon>
        <taxon>Aurantimonadaceae</taxon>
        <taxon>Aurantimonas</taxon>
    </lineage>
</organism>
<feature type="binding site" evidence="10">
    <location>
        <position position="195"/>
    </location>
    <ligand>
        <name>Mg(2+)</name>
        <dbReference type="ChEBI" id="CHEBI:18420"/>
    </ligand>
</feature>
<dbReference type="PANTHER" id="PTHR43434">
    <property type="entry name" value="PHOSPHOGLYCOLATE PHOSPHATASE"/>
    <property type="match status" value="1"/>
</dbReference>
<gene>
    <name evidence="11" type="ORF">SI859A1_02069</name>
</gene>
<evidence type="ECO:0000256" key="8">
    <source>
        <dbReference type="ARBA" id="ARBA00022842"/>
    </source>
</evidence>
<evidence type="ECO:0000313" key="12">
    <source>
        <dbReference type="Proteomes" id="UP000000321"/>
    </source>
</evidence>
<evidence type="ECO:0000256" key="2">
    <source>
        <dbReference type="ARBA" id="ARBA00001946"/>
    </source>
</evidence>
<evidence type="ECO:0000313" key="11">
    <source>
        <dbReference type="EMBL" id="EAS51255.1"/>
    </source>
</evidence>
<evidence type="ECO:0000256" key="3">
    <source>
        <dbReference type="ARBA" id="ARBA00004818"/>
    </source>
</evidence>
<dbReference type="GO" id="GO:0005829">
    <property type="term" value="C:cytosol"/>
    <property type="evidence" value="ECO:0007669"/>
    <property type="project" value="TreeGrafter"/>
</dbReference>
<evidence type="ECO:0000256" key="1">
    <source>
        <dbReference type="ARBA" id="ARBA00000830"/>
    </source>
</evidence>
<proteinExistence type="inferred from homology"/>
<dbReference type="InterPro" id="IPR050155">
    <property type="entry name" value="HAD-like_hydrolase_sf"/>
</dbReference>
<dbReference type="InterPro" id="IPR041492">
    <property type="entry name" value="HAD_2"/>
</dbReference>
<dbReference type="SUPFAM" id="SSF56784">
    <property type="entry name" value="HAD-like"/>
    <property type="match status" value="1"/>
</dbReference>
<dbReference type="HOGENOM" id="CLU_045011_19_1_5"/>
<name>Q1YMX6_AURMS</name>
<dbReference type="GO" id="GO:0046872">
    <property type="term" value="F:metal ion binding"/>
    <property type="evidence" value="ECO:0007669"/>
    <property type="project" value="UniProtKB-KW"/>
</dbReference>
<comment type="pathway">
    <text evidence="3 10">Organic acid metabolism; glycolate biosynthesis; glycolate from 2-phosphoglycolate: step 1/1.</text>
</comment>
<reference evidence="11 12" key="1">
    <citation type="journal article" date="2008" name="Appl. Environ. Microbiol.">
        <title>Genomic insights into Mn(II) oxidation by the marine alphaproteobacterium Aurantimonas sp. strain SI85-9A1.</title>
        <authorList>
            <person name="Dick G.J."/>
            <person name="Podell S."/>
            <person name="Johnson H.A."/>
            <person name="Rivera-Espinoza Y."/>
            <person name="Bernier-Latmani R."/>
            <person name="McCarthy J.K."/>
            <person name="Torpey J.W."/>
            <person name="Clement B.G."/>
            <person name="Gaasterland T."/>
            <person name="Tebo B.M."/>
        </authorList>
    </citation>
    <scope>NUCLEOTIDE SEQUENCE [LARGE SCALE GENOMIC DNA]</scope>
    <source>
        <strain evidence="11 12">SI85-9A1</strain>
    </source>
</reference>
<protein>
    <recommendedName>
        <fullName evidence="5 10">Phosphoglycolate phosphatase</fullName>
        <shortName evidence="10">PGP</shortName>
        <shortName evidence="10">PGPase</shortName>
        <ecNumber evidence="5 10">3.1.3.18</ecNumber>
    </recommendedName>
</protein>
<feature type="binding site" evidence="10">
    <location>
        <position position="33"/>
    </location>
    <ligand>
        <name>Mg(2+)</name>
        <dbReference type="ChEBI" id="CHEBI:18420"/>
    </ligand>
</feature>
<evidence type="ECO:0000256" key="4">
    <source>
        <dbReference type="ARBA" id="ARBA00006171"/>
    </source>
</evidence>
<dbReference type="Pfam" id="PF13419">
    <property type="entry name" value="HAD_2"/>
    <property type="match status" value="1"/>
</dbReference>
<accession>Q1YMX6</accession>
<evidence type="ECO:0000256" key="5">
    <source>
        <dbReference type="ARBA" id="ARBA00013078"/>
    </source>
</evidence>
<evidence type="ECO:0000256" key="7">
    <source>
        <dbReference type="ARBA" id="ARBA00022801"/>
    </source>
</evidence>
<sequence>MRTRIAKQTPIRGVSAGSRHLQGQIMTGIAVFDLDGTLVDTAPDLAASLNHCLAAACMAPMPLDVVRPHAGHGAKVMLREAYRRDGRDIDEAEMRDQVTRFIAYYQDHIADQSRLFPGVLDSMNRLEAAGMRLAVCTNKYERLAGLLLNALAVADRFAAICGADTFARRKPDPLHLNETIALAGGRSDLSVMVGDTVTDIDTAVAAGVPSVLVDFGYAPDAAARARASVIIEDYASLDISLVERLVADAGKVTRTKP</sequence>
<dbReference type="EC" id="3.1.3.18" evidence="5 10"/>
<dbReference type="AlphaFoldDB" id="Q1YMX6"/>
<keyword evidence="8 10" id="KW-0460">Magnesium</keyword>
<dbReference type="InterPro" id="IPR023198">
    <property type="entry name" value="PGP-like_dom2"/>
</dbReference>
<dbReference type="GO" id="GO:0005975">
    <property type="term" value="P:carbohydrate metabolic process"/>
    <property type="evidence" value="ECO:0007669"/>
    <property type="project" value="InterPro"/>
</dbReference>
<dbReference type="Gene3D" id="1.10.150.240">
    <property type="entry name" value="Putative phosphatase, domain 2"/>
    <property type="match status" value="1"/>
</dbReference>
<keyword evidence="6 10" id="KW-0479">Metal-binding</keyword>
<dbReference type="SFLD" id="SFLDG01129">
    <property type="entry name" value="C1.5:_HAD__Beta-PGM__Phosphata"/>
    <property type="match status" value="1"/>
</dbReference>
<dbReference type="GO" id="GO:0006281">
    <property type="term" value="P:DNA repair"/>
    <property type="evidence" value="ECO:0007669"/>
    <property type="project" value="TreeGrafter"/>
</dbReference>
<keyword evidence="9 10" id="KW-0119">Carbohydrate metabolism</keyword>
<evidence type="ECO:0000256" key="10">
    <source>
        <dbReference type="HAMAP-Rule" id="MF_00495"/>
    </source>
</evidence>
<dbReference type="BioCyc" id="AURANTIMONAS:SI859A1_02069-MONOMER"/>
<keyword evidence="7 10" id="KW-0378">Hydrolase</keyword>